<reference evidence="2 3" key="1">
    <citation type="journal article" date="2022" name="bioRxiv">
        <title>Genomics of Preaxostyla Flagellates Illuminates Evolutionary Transitions and the Path Towards Mitochondrial Loss.</title>
        <authorList>
            <person name="Novak L.V.F."/>
            <person name="Treitli S.C."/>
            <person name="Pyrih J."/>
            <person name="Halakuc P."/>
            <person name="Pipaliya S.V."/>
            <person name="Vacek V."/>
            <person name="Brzon O."/>
            <person name="Soukal P."/>
            <person name="Eme L."/>
            <person name="Dacks J.B."/>
            <person name="Karnkowska A."/>
            <person name="Elias M."/>
            <person name="Hampl V."/>
        </authorList>
    </citation>
    <scope>NUCLEOTIDE SEQUENCE [LARGE SCALE GENOMIC DNA]</scope>
    <source>
        <strain evidence="2">NAU3</strain>
        <tissue evidence="2">Gut</tissue>
    </source>
</reference>
<evidence type="ECO:0000313" key="3">
    <source>
        <dbReference type="Proteomes" id="UP001281761"/>
    </source>
</evidence>
<feature type="region of interest" description="Disordered" evidence="1">
    <location>
        <begin position="77"/>
        <end position="200"/>
    </location>
</feature>
<keyword evidence="3" id="KW-1185">Reference proteome</keyword>
<feature type="compositionally biased region" description="Basic and acidic residues" evidence="1">
    <location>
        <begin position="179"/>
        <end position="194"/>
    </location>
</feature>
<feature type="compositionally biased region" description="Pro residues" evidence="1">
    <location>
        <begin position="91"/>
        <end position="115"/>
    </location>
</feature>
<accession>A0ABQ9Y8C1</accession>
<feature type="region of interest" description="Disordered" evidence="1">
    <location>
        <begin position="290"/>
        <end position="315"/>
    </location>
</feature>
<feature type="compositionally biased region" description="Basic and acidic residues" evidence="1">
    <location>
        <begin position="297"/>
        <end position="315"/>
    </location>
</feature>
<feature type="region of interest" description="Disordered" evidence="1">
    <location>
        <begin position="53"/>
        <end position="72"/>
    </location>
</feature>
<evidence type="ECO:0000313" key="2">
    <source>
        <dbReference type="EMBL" id="KAK2959939.1"/>
    </source>
</evidence>
<dbReference type="EMBL" id="JARBJD010000026">
    <property type="protein sequence ID" value="KAK2959939.1"/>
    <property type="molecule type" value="Genomic_DNA"/>
</dbReference>
<feature type="compositionally biased region" description="Low complexity" evidence="1">
    <location>
        <begin position="78"/>
        <end position="90"/>
    </location>
</feature>
<name>A0ABQ9Y8C1_9EUKA</name>
<gene>
    <name evidence="2" type="ORF">BLNAU_5136</name>
</gene>
<comment type="caution">
    <text evidence="2">The sequence shown here is derived from an EMBL/GenBank/DDBJ whole genome shotgun (WGS) entry which is preliminary data.</text>
</comment>
<feature type="compositionally biased region" description="Low complexity" evidence="1">
    <location>
        <begin position="116"/>
        <end position="128"/>
    </location>
</feature>
<evidence type="ECO:0000256" key="1">
    <source>
        <dbReference type="SAM" id="MobiDB-lite"/>
    </source>
</evidence>
<sequence length="315" mass="35127">MRRFGTRCASPSPSQPLFPHLPLHIQYFPRSSFDPPEANSKGSEDVIAHLMAFLNPSPPTPSHSPLPLAHHPHPPTPLCLSLTTHTLPLPSASPSPPTPSHSPLPLPHHPHPPTPLCLSLTTHTLPLPSASPSPPSVFNSKLDKIGKMEECGRECEEKRRKNEEEKRQNGDGEKEEDTEGRNTSEHDGVQKEDGTLTQLPTMSSVLRQQVNLTTPSCLTFFEIDESIWSFLDEINEIQREWNTTRGEGRQIWKIVLQMLRMEGMEDVTEGKMLSDSKGYFGRDIVSKSIMEQSAGHEPSRASIETDKNQRGLEPN</sequence>
<organism evidence="2 3">
    <name type="scientific">Blattamonas nauphoetae</name>
    <dbReference type="NCBI Taxonomy" id="2049346"/>
    <lineage>
        <taxon>Eukaryota</taxon>
        <taxon>Metamonada</taxon>
        <taxon>Preaxostyla</taxon>
        <taxon>Oxymonadida</taxon>
        <taxon>Blattamonas</taxon>
    </lineage>
</organism>
<proteinExistence type="predicted"/>
<dbReference type="Proteomes" id="UP001281761">
    <property type="component" value="Unassembled WGS sequence"/>
</dbReference>
<protein>
    <submittedName>
        <fullName evidence="2">Uncharacterized protein</fullName>
    </submittedName>
</protein>
<feature type="compositionally biased region" description="Basic and acidic residues" evidence="1">
    <location>
        <begin position="141"/>
        <end position="172"/>
    </location>
</feature>